<reference evidence="2 3" key="1">
    <citation type="submission" date="2016-11" db="EMBL/GenBank/DDBJ databases">
        <title>Tenacibaculum sp. LPB0136, isolated from marine environment.</title>
        <authorList>
            <person name="Kim E."/>
            <person name="Yi H."/>
        </authorList>
    </citation>
    <scope>NUCLEOTIDE SEQUENCE [LARGE SCALE GENOMIC DNA]</scope>
    <source>
        <strain evidence="2 3">LPB0136</strain>
    </source>
</reference>
<evidence type="ECO:0000313" key="3">
    <source>
        <dbReference type="Proteomes" id="UP000181898"/>
    </source>
</evidence>
<dbReference type="STRING" id="1850252.LPB136_05280"/>
<evidence type="ECO:0000259" key="1">
    <source>
        <dbReference type="Pfam" id="PF19335"/>
    </source>
</evidence>
<organism evidence="2 3">
    <name type="scientific">Tenacibaculum todarodis</name>
    <dbReference type="NCBI Taxonomy" id="1850252"/>
    <lineage>
        <taxon>Bacteria</taxon>
        <taxon>Pseudomonadati</taxon>
        <taxon>Bacteroidota</taxon>
        <taxon>Flavobacteriia</taxon>
        <taxon>Flavobacteriales</taxon>
        <taxon>Flavobacteriaceae</taxon>
        <taxon>Tenacibaculum</taxon>
    </lineage>
</organism>
<dbReference type="Pfam" id="PF19335">
    <property type="entry name" value="HMBD"/>
    <property type="match status" value="1"/>
</dbReference>
<dbReference type="OrthoDB" id="1134981at2"/>
<dbReference type="KEGG" id="ten:LPB136_05280"/>
<evidence type="ECO:0000313" key="2">
    <source>
        <dbReference type="EMBL" id="APG64808.1"/>
    </source>
</evidence>
<keyword evidence="3" id="KW-1185">Reference proteome</keyword>
<name>A0A1L3JI59_9FLAO</name>
<dbReference type="GO" id="GO:0046872">
    <property type="term" value="F:metal ion binding"/>
    <property type="evidence" value="ECO:0007669"/>
    <property type="project" value="InterPro"/>
</dbReference>
<dbReference type="Proteomes" id="UP000181898">
    <property type="component" value="Chromosome"/>
</dbReference>
<dbReference type="EMBL" id="CP018155">
    <property type="protein sequence ID" value="APG64808.1"/>
    <property type="molecule type" value="Genomic_DNA"/>
</dbReference>
<feature type="domain" description="Heavy metal binding" evidence="1">
    <location>
        <begin position="117"/>
        <end position="144"/>
    </location>
</feature>
<gene>
    <name evidence="2" type="ORF">LPB136_05280</name>
</gene>
<protein>
    <recommendedName>
        <fullName evidence="1">Heavy metal binding domain-containing protein</fullName>
    </recommendedName>
</protein>
<dbReference type="AlphaFoldDB" id="A0A1L3JI59"/>
<dbReference type="RefSeq" id="WP_072555133.1">
    <property type="nucleotide sequence ID" value="NZ_CP018155.1"/>
</dbReference>
<dbReference type="InterPro" id="IPR045800">
    <property type="entry name" value="HMBD"/>
</dbReference>
<proteinExistence type="predicted"/>
<accession>A0A1L3JI59</accession>
<sequence>MKKLIPIFALCLVCFYSCKKESKLPESPMNKPIPSLPNSNQFTTNVIGGAHYICPKRCKGGTSEAKGTCATCNSALAHNQGFHNTPTNSQFNTPVSTPINTPKTTPASGPNLAGQYHYTCSNGCTGVGDAAGKCNKCSKELVHNAAFHQ</sequence>